<evidence type="ECO:0000256" key="1">
    <source>
        <dbReference type="SAM" id="Phobius"/>
    </source>
</evidence>
<accession>A0A0C3E3U8</accession>
<keyword evidence="1" id="KW-0472">Membrane</keyword>
<protein>
    <submittedName>
        <fullName evidence="2">Uncharacterized protein</fullName>
    </submittedName>
</protein>
<dbReference type="OrthoDB" id="240298at2759"/>
<dbReference type="AlphaFoldDB" id="A0A0C3E3U8"/>
<reference evidence="3" key="2">
    <citation type="submission" date="2015-01" db="EMBL/GenBank/DDBJ databases">
        <title>Evolutionary Origins and Diversification of the Mycorrhizal Mutualists.</title>
        <authorList>
            <consortium name="DOE Joint Genome Institute"/>
            <consortium name="Mycorrhizal Genomics Consortium"/>
            <person name="Kohler A."/>
            <person name="Kuo A."/>
            <person name="Nagy L.G."/>
            <person name="Floudas D."/>
            <person name="Copeland A."/>
            <person name="Barry K.W."/>
            <person name="Cichocki N."/>
            <person name="Veneault-Fourrey C."/>
            <person name="LaButti K."/>
            <person name="Lindquist E.A."/>
            <person name="Lipzen A."/>
            <person name="Lundell T."/>
            <person name="Morin E."/>
            <person name="Murat C."/>
            <person name="Riley R."/>
            <person name="Ohm R."/>
            <person name="Sun H."/>
            <person name="Tunlid A."/>
            <person name="Henrissat B."/>
            <person name="Grigoriev I.V."/>
            <person name="Hibbett D.S."/>
            <person name="Martin F."/>
        </authorList>
    </citation>
    <scope>NUCLEOTIDE SEQUENCE [LARGE SCALE GENOMIC DNA]</scope>
    <source>
        <strain evidence="3">Foug A</strain>
    </source>
</reference>
<keyword evidence="3" id="KW-1185">Reference proteome</keyword>
<gene>
    <name evidence="2" type="ORF">SCLCIDRAFT_1192150</name>
</gene>
<reference evidence="2 3" key="1">
    <citation type="submission" date="2014-04" db="EMBL/GenBank/DDBJ databases">
        <authorList>
            <consortium name="DOE Joint Genome Institute"/>
            <person name="Kuo A."/>
            <person name="Kohler A."/>
            <person name="Nagy L.G."/>
            <person name="Floudas D."/>
            <person name="Copeland A."/>
            <person name="Barry K.W."/>
            <person name="Cichocki N."/>
            <person name="Veneault-Fourrey C."/>
            <person name="LaButti K."/>
            <person name="Lindquist E.A."/>
            <person name="Lipzen A."/>
            <person name="Lundell T."/>
            <person name="Morin E."/>
            <person name="Murat C."/>
            <person name="Sun H."/>
            <person name="Tunlid A."/>
            <person name="Henrissat B."/>
            <person name="Grigoriev I.V."/>
            <person name="Hibbett D.S."/>
            <person name="Martin F."/>
            <person name="Nordberg H.P."/>
            <person name="Cantor M.N."/>
            <person name="Hua S.X."/>
        </authorList>
    </citation>
    <scope>NUCLEOTIDE SEQUENCE [LARGE SCALE GENOMIC DNA]</scope>
    <source>
        <strain evidence="2 3">Foug A</strain>
    </source>
</reference>
<dbReference type="HOGENOM" id="CLU_2405497_0_0_1"/>
<evidence type="ECO:0000313" key="2">
    <source>
        <dbReference type="EMBL" id="KIM67495.1"/>
    </source>
</evidence>
<keyword evidence="1" id="KW-1133">Transmembrane helix</keyword>
<evidence type="ECO:0000313" key="3">
    <source>
        <dbReference type="Proteomes" id="UP000053989"/>
    </source>
</evidence>
<dbReference type="EMBL" id="KN822012">
    <property type="protein sequence ID" value="KIM67495.1"/>
    <property type="molecule type" value="Genomic_DNA"/>
</dbReference>
<sequence>PDPEVALLFSRSSGNSCPYVLQLVSDLGAITAALVGRHLVRTGVIRQRAANKGSKEVSKQRLSFPVCGFCLHYLCTLSTTCIVLGMDQAFDLD</sequence>
<proteinExistence type="predicted"/>
<organism evidence="2 3">
    <name type="scientific">Scleroderma citrinum Foug A</name>
    <dbReference type="NCBI Taxonomy" id="1036808"/>
    <lineage>
        <taxon>Eukaryota</taxon>
        <taxon>Fungi</taxon>
        <taxon>Dikarya</taxon>
        <taxon>Basidiomycota</taxon>
        <taxon>Agaricomycotina</taxon>
        <taxon>Agaricomycetes</taxon>
        <taxon>Agaricomycetidae</taxon>
        <taxon>Boletales</taxon>
        <taxon>Sclerodermatineae</taxon>
        <taxon>Sclerodermataceae</taxon>
        <taxon>Scleroderma</taxon>
    </lineage>
</organism>
<dbReference type="InParanoid" id="A0A0C3E3U8"/>
<feature type="transmembrane region" description="Helical" evidence="1">
    <location>
        <begin position="61"/>
        <end position="86"/>
    </location>
</feature>
<name>A0A0C3E3U8_9AGAM</name>
<feature type="transmembrane region" description="Helical" evidence="1">
    <location>
        <begin position="20"/>
        <end position="40"/>
    </location>
</feature>
<feature type="non-terminal residue" evidence="2">
    <location>
        <position position="1"/>
    </location>
</feature>
<keyword evidence="1" id="KW-0812">Transmembrane</keyword>
<dbReference type="Proteomes" id="UP000053989">
    <property type="component" value="Unassembled WGS sequence"/>
</dbReference>